<dbReference type="AlphaFoldDB" id="A0A0E3LGI4"/>
<protein>
    <submittedName>
        <fullName evidence="1">Uncharacterized protein</fullName>
    </submittedName>
</protein>
<gene>
    <name evidence="1" type="ORF">MSVAZ_0307</name>
</gene>
<dbReference type="KEGG" id="mvc:MSVAZ_0307"/>
<dbReference type="PATRIC" id="fig|1434123.4.peg.311"/>
<name>A0A0E3LGI4_9EURY</name>
<dbReference type="EMBL" id="CP009520">
    <property type="protein sequence ID" value="AKB42576.1"/>
    <property type="molecule type" value="Genomic_DNA"/>
</dbReference>
<evidence type="ECO:0000313" key="1">
    <source>
        <dbReference type="EMBL" id="AKB42576.1"/>
    </source>
</evidence>
<keyword evidence="2" id="KW-1185">Reference proteome</keyword>
<proteinExistence type="predicted"/>
<dbReference type="Proteomes" id="UP000033096">
    <property type="component" value="Chromosome"/>
</dbReference>
<evidence type="ECO:0000313" key="2">
    <source>
        <dbReference type="Proteomes" id="UP000033096"/>
    </source>
</evidence>
<organism evidence="1 2">
    <name type="scientific">Methanosarcina vacuolata Z-761</name>
    <dbReference type="NCBI Taxonomy" id="1434123"/>
    <lineage>
        <taxon>Archaea</taxon>
        <taxon>Methanobacteriati</taxon>
        <taxon>Methanobacteriota</taxon>
        <taxon>Stenosarchaea group</taxon>
        <taxon>Methanomicrobia</taxon>
        <taxon>Methanosarcinales</taxon>
        <taxon>Methanosarcinaceae</taxon>
        <taxon>Methanosarcina</taxon>
    </lineage>
</organism>
<sequence>MFFRRSSGIIYFKIYIKLAVPPESAELQLNPFKKLLGCEPFIKNLNENLEQRHGRKVLIRKQIRPLNQKRRNPFITGRNYRTACKDSGVLRFVL</sequence>
<dbReference type="HOGENOM" id="CLU_2379469_0_0_2"/>
<accession>A0A0E3LGI4</accession>
<reference evidence="1 2" key="1">
    <citation type="submission" date="2014-07" db="EMBL/GenBank/DDBJ databases">
        <title>Methanogenic archaea and the global carbon cycle.</title>
        <authorList>
            <person name="Henriksen J.R."/>
            <person name="Luke J."/>
            <person name="Reinhart S."/>
            <person name="Benedict M.N."/>
            <person name="Youngblut N.D."/>
            <person name="Metcalf M.E."/>
            <person name="Whitaker R.J."/>
            <person name="Metcalf W.W."/>
        </authorList>
    </citation>
    <scope>NUCLEOTIDE SEQUENCE [LARGE SCALE GENOMIC DNA]</scope>
    <source>
        <strain evidence="1 2">Z-761</strain>
    </source>
</reference>